<feature type="compositionally biased region" description="Low complexity" evidence="10">
    <location>
        <begin position="2402"/>
        <end position="2418"/>
    </location>
</feature>
<dbReference type="Proteomes" id="UP001165740">
    <property type="component" value="Chromosome 13"/>
</dbReference>
<dbReference type="GO" id="GO:0008270">
    <property type="term" value="F:zinc ion binding"/>
    <property type="evidence" value="ECO:0007669"/>
    <property type="project" value="UniProtKB-KW"/>
</dbReference>
<reference evidence="14 15" key="1">
    <citation type="submission" date="2025-04" db="UniProtKB">
        <authorList>
            <consortium name="RefSeq"/>
        </authorList>
    </citation>
    <scope>IDENTIFICATION</scope>
</reference>
<feature type="compositionally biased region" description="Low complexity" evidence="10">
    <location>
        <begin position="2757"/>
        <end position="2775"/>
    </location>
</feature>
<evidence type="ECO:0000256" key="4">
    <source>
        <dbReference type="ARBA" id="ARBA00022771"/>
    </source>
</evidence>
<keyword evidence="5" id="KW-0862">Zinc</keyword>
<dbReference type="InterPro" id="IPR046341">
    <property type="entry name" value="SET_dom_sf"/>
</dbReference>
<feature type="domain" description="C2H2-type" evidence="11">
    <location>
        <begin position="443"/>
        <end position="471"/>
    </location>
</feature>
<feature type="domain" description="C2H2-type" evidence="11">
    <location>
        <begin position="1403"/>
        <end position="1431"/>
    </location>
</feature>
<accession>A0A9W2YKY9</accession>
<dbReference type="Gene3D" id="2.170.270.10">
    <property type="entry name" value="SET domain"/>
    <property type="match status" value="1"/>
</dbReference>
<keyword evidence="8" id="KW-0539">Nucleus</keyword>
<dbReference type="InterPro" id="IPR050331">
    <property type="entry name" value="Zinc_finger"/>
</dbReference>
<feature type="region of interest" description="Disordered" evidence="10">
    <location>
        <begin position="1143"/>
        <end position="1167"/>
    </location>
</feature>
<evidence type="ECO:0000256" key="5">
    <source>
        <dbReference type="ARBA" id="ARBA00022833"/>
    </source>
</evidence>
<dbReference type="GO" id="GO:0010468">
    <property type="term" value="P:regulation of gene expression"/>
    <property type="evidence" value="ECO:0007669"/>
    <property type="project" value="TreeGrafter"/>
</dbReference>
<dbReference type="OrthoDB" id="6414306at2759"/>
<comment type="subcellular location">
    <subcellularLocation>
        <location evidence="1">Nucleus</location>
    </subcellularLocation>
</comment>
<feature type="region of interest" description="Disordered" evidence="10">
    <location>
        <begin position="236"/>
        <end position="289"/>
    </location>
</feature>
<dbReference type="SMART" id="SM00317">
    <property type="entry name" value="SET"/>
    <property type="match status" value="1"/>
</dbReference>
<feature type="compositionally biased region" description="Basic residues" evidence="10">
    <location>
        <begin position="2652"/>
        <end position="2662"/>
    </location>
</feature>
<dbReference type="Gene3D" id="3.30.160.60">
    <property type="entry name" value="Classic Zinc Finger"/>
    <property type="match status" value="2"/>
</dbReference>
<dbReference type="RefSeq" id="XP_055863382.1">
    <property type="nucleotide sequence ID" value="XM_056007407.1"/>
</dbReference>
<evidence type="ECO:0000313" key="14">
    <source>
        <dbReference type="RefSeq" id="XP_055863382.1"/>
    </source>
</evidence>
<dbReference type="PANTHER" id="PTHR16515:SF49">
    <property type="entry name" value="GASTRULA ZINC FINGER PROTEIN XLCGF49.1-LIKE-RELATED"/>
    <property type="match status" value="1"/>
</dbReference>
<evidence type="ECO:0000259" key="12">
    <source>
        <dbReference type="PROSITE" id="PS50280"/>
    </source>
</evidence>
<dbReference type="InterPro" id="IPR036236">
    <property type="entry name" value="Znf_C2H2_sf"/>
</dbReference>
<feature type="compositionally biased region" description="Polar residues" evidence="10">
    <location>
        <begin position="2579"/>
        <end position="2617"/>
    </location>
</feature>
<dbReference type="PROSITE" id="PS50157">
    <property type="entry name" value="ZINC_FINGER_C2H2_2"/>
    <property type="match status" value="4"/>
</dbReference>
<feature type="compositionally biased region" description="Basic and acidic residues" evidence="10">
    <location>
        <begin position="236"/>
        <end position="260"/>
    </location>
</feature>
<keyword evidence="7" id="KW-0804">Transcription</keyword>
<feature type="compositionally biased region" description="Polar residues" evidence="10">
    <location>
        <begin position="2683"/>
        <end position="2696"/>
    </location>
</feature>
<dbReference type="SUPFAM" id="SSF57667">
    <property type="entry name" value="beta-beta-alpha zinc fingers"/>
    <property type="match status" value="1"/>
</dbReference>
<feature type="region of interest" description="Disordered" evidence="10">
    <location>
        <begin position="1551"/>
        <end position="1583"/>
    </location>
</feature>
<feature type="compositionally biased region" description="Polar residues" evidence="10">
    <location>
        <begin position="2437"/>
        <end position="2462"/>
    </location>
</feature>
<feature type="compositionally biased region" description="Low complexity" evidence="10">
    <location>
        <begin position="1143"/>
        <end position="1161"/>
    </location>
</feature>
<gene>
    <name evidence="14 15 16 17" type="primary">LOC106078712</name>
</gene>
<keyword evidence="13" id="KW-1185">Reference proteome</keyword>
<dbReference type="PROSITE" id="PS50280">
    <property type="entry name" value="SET"/>
    <property type="match status" value="1"/>
</dbReference>
<dbReference type="RefSeq" id="XP_055863385.1">
    <property type="nucleotide sequence ID" value="XM_056007410.1"/>
</dbReference>
<dbReference type="PROSITE" id="PS00028">
    <property type="entry name" value="ZINC_FINGER_C2H2_1"/>
    <property type="match status" value="5"/>
</dbReference>
<feature type="compositionally biased region" description="Low complexity" evidence="10">
    <location>
        <begin position="2721"/>
        <end position="2733"/>
    </location>
</feature>
<dbReference type="OMA" id="WCKERIE"/>
<name>A0A9W2YKY9_BIOGL</name>
<dbReference type="RefSeq" id="XP_055863384.1">
    <property type="nucleotide sequence ID" value="XM_056007409.1"/>
</dbReference>
<evidence type="ECO:0000313" key="13">
    <source>
        <dbReference type="Proteomes" id="UP001165740"/>
    </source>
</evidence>
<evidence type="ECO:0000256" key="1">
    <source>
        <dbReference type="ARBA" id="ARBA00004123"/>
    </source>
</evidence>
<feature type="domain" description="C2H2-type" evidence="11">
    <location>
        <begin position="1208"/>
        <end position="1231"/>
    </location>
</feature>
<dbReference type="GO" id="GO:0005634">
    <property type="term" value="C:nucleus"/>
    <property type="evidence" value="ECO:0007669"/>
    <property type="project" value="UniProtKB-SubCell"/>
</dbReference>
<keyword evidence="6" id="KW-0805">Transcription regulation</keyword>
<dbReference type="SUPFAM" id="SSF82199">
    <property type="entry name" value="SET domain"/>
    <property type="match status" value="1"/>
</dbReference>
<evidence type="ECO:0000256" key="8">
    <source>
        <dbReference type="ARBA" id="ARBA00023242"/>
    </source>
</evidence>
<evidence type="ECO:0000259" key="11">
    <source>
        <dbReference type="PROSITE" id="PS50157"/>
    </source>
</evidence>
<evidence type="ECO:0000313" key="16">
    <source>
        <dbReference type="RefSeq" id="XP_055863384.1"/>
    </source>
</evidence>
<feature type="region of interest" description="Disordered" evidence="10">
    <location>
        <begin position="2146"/>
        <end position="2165"/>
    </location>
</feature>
<dbReference type="PANTHER" id="PTHR16515">
    <property type="entry name" value="PR DOMAIN ZINC FINGER PROTEIN"/>
    <property type="match status" value="1"/>
</dbReference>
<feature type="compositionally biased region" description="Basic and acidic residues" evidence="10">
    <location>
        <begin position="2629"/>
        <end position="2651"/>
    </location>
</feature>
<keyword evidence="4 9" id="KW-0863">Zinc-finger</keyword>
<evidence type="ECO:0000256" key="9">
    <source>
        <dbReference type="PROSITE-ProRule" id="PRU00042"/>
    </source>
</evidence>
<evidence type="ECO:0000256" key="2">
    <source>
        <dbReference type="ARBA" id="ARBA00022723"/>
    </source>
</evidence>
<dbReference type="InterPro" id="IPR001214">
    <property type="entry name" value="SET_dom"/>
</dbReference>
<dbReference type="RefSeq" id="XP_055863383.1">
    <property type="nucleotide sequence ID" value="XM_056007408.1"/>
</dbReference>
<proteinExistence type="predicted"/>
<dbReference type="GeneID" id="106078712"/>
<feature type="compositionally biased region" description="Basic residues" evidence="10">
    <location>
        <begin position="2465"/>
        <end position="2475"/>
    </location>
</feature>
<evidence type="ECO:0000313" key="17">
    <source>
        <dbReference type="RefSeq" id="XP_055863385.1"/>
    </source>
</evidence>
<dbReference type="Pfam" id="PF21549">
    <property type="entry name" value="PRDM2_PR"/>
    <property type="match status" value="1"/>
</dbReference>
<organism evidence="13 15">
    <name type="scientific">Biomphalaria glabrata</name>
    <name type="common">Bloodfluke planorb</name>
    <name type="synonym">Freshwater snail</name>
    <dbReference type="NCBI Taxonomy" id="6526"/>
    <lineage>
        <taxon>Eukaryota</taxon>
        <taxon>Metazoa</taxon>
        <taxon>Spiralia</taxon>
        <taxon>Lophotrochozoa</taxon>
        <taxon>Mollusca</taxon>
        <taxon>Gastropoda</taxon>
        <taxon>Heterobranchia</taxon>
        <taxon>Euthyneura</taxon>
        <taxon>Panpulmonata</taxon>
        <taxon>Hygrophila</taxon>
        <taxon>Lymnaeoidea</taxon>
        <taxon>Planorbidae</taxon>
        <taxon>Biomphalaria</taxon>
    </lineage>
</organism>
<feature type="domain" description="SET" evidence="12">
    <location>
        <begin position="23"/>
        <end position="140"/>
    </location>
</feature>
<sequence length="3421" mass="378219">MMDETTDQSAPSVLEFNTVELPPSIEIKESSIRAGEAGAFAKELIAKDTRFGPYKGEIINAGVRKYIDYRFAWEVLEKRSHILRHTVCAMDTKLSNWMRHVNCARFYEEQNILSVQDGFSIFYVAMKDIKPGEELLTWFDPKLLKRTKRRLSKMVRRPVGYTIELVPWTDEKKFVPEIIETKRARKKKVLSDMISLDENPMAITRTLQSLPKVPCTPRQLAQSATYRHLFASLIEKAESSPKPDSRRSASRDKSGKKQKIDPVVIHSQHNKLKTKTNKGETQRSDSSSAWKDVKNIVSASCMNKMANTIKMEILTNTHTTDEKVLKRGQPLLEGNSAICPKPRKPRRRTKNNSILAMNELTALKPIVFKSNDDGSMSVEDHDESFLLKDMEFRAECDEDCPCLDKKEATKSHDLDRRDKESFVIYFSLLPEHKTLSPNNKVMYKCDICGSAYNHAYSLKRHYLGIHINHRYLTQSDIQSCQIKTFHVDTQLQICSPRYPTPIADDKDRNEADIKNISDNAINDNTETCELKSLSIIPSLAQLAKIVIEKISTISNAPIVTTELKKRLVLTSLDSNGETSNGETLDKTRLDRHELIMNSEKVQSTVDVQASEDVSDLNSGELCSHSKTEMSDSSKMCLQADKMCATLEDRDLSCVESSPSLSEECTANNMSYTCVITESSKTSHLTEGHSVGLIDKVSSAIFKVAEVDDDSEQITVAGKVIEASSNTETQDDASEVDAVSLSSCSDNHLTLNSDESTKLFSETSLPHNVLCNSDISNLQPSNFLDTSTEMSPVLESVCEHNNLSSTDNVTSQLLTSSEDVNKPNCPAPETENLHCSLKELDIVSAENTASERSMETLLSNSELIESDSICNVQPSKTSVLSNTSDSKILSLPAIISSDIPLSVDPLQSLTFSAHSETVASAGVNSSTPLAINEPVSCSDVNSSASLALSGSVACTETISLTPISSKAESVVTPSSTLISSLASSTSVNSIAVAVSAKNSSPLTPQVIFVTNIVFPIVTTSHKALTTSAQSSTSSAQAVTTACLAKTLTKGNQSTGVPLVLISPITGGISGANAFLQSSKALKTIQTLQNSLNARSLSKAPTIITGTKGSAPTMCTGVSTVAGNLESCINQATVAVHMKSPVQPPVTSSTLPSSLSSPSVTPVIGQENGSDQPEDLYRCHMCVLLFKTMSQLKNHIKNDPHRFKGGIKQYACSHCSVRFSNKANLMRHNLIRHNLINHQEEGNHKHICYTCGKGFSTETYLNMHARFHSGKNFPCKYGCEDLVFPNAATLVKHLRTQHAGLDLKEYLKNVKPRDRKKRNRVKKTSDPVGVVQVTGITSEYQSPAPYSMMQPGIGFQAKRTKLKLSRETVANEIKTEAITDDEKSNDSKLEEMKCEENNAPETLLFKCKLCLKGFSTHLRLLQHRTLKHGTSQSVQEYLYQMSKDVYDDEYSEQDSSKLEDISPPSSPKTFFSNVNRKGYENMKHYIDGGLESLKNWRKYLKVEDYVSLAEPTLCTDTTDCKMEWTYYNFPPTFVYKSDCTEFYNEEFQEIKSETGADKLHQNDNSDAPEENQAVFPMDERKTEQSTVIKPEAEDVSYGAVSQERGYDIITRLEQRLLADQDNSEISDKKKTLDDNDTHISVKIKTEVEDSSYDETSLNKTCKHSNTHEDCEILDSPYFSDKPSEFAVSDSIQDISMQVTSMNSIDSAEKKDTLCRLDSGFSSLSSSESPSLDLYENDAKVLDTNSSEIGSAGHDEDKLQNFMPEKSCVDISSVPVLHTSTPSKREFKRHILPDFPLQEKLEALESSHIQSINLEANHSHCVKSELSASRLIDSLNLHVTGNQLLSTKIMHILEKYRSSDLCPAKGNRRQRTLSLPSLGLVSSSKRVHHTFAMDGSLNMSDSSRHDHKRYSIWTGQIHQKVLKEAGESTFCCPVVETVKKQESIRLREQYMYEKASRDRENDGKQIKKKSDQEKVEFARVMGLMQRREFEISHHAKKLEEHIIKPPEIWKNYENIWFGKKGTIAVVCSICHRHFSYWDLCLRHQLKKHPHIEPASIEMERNNDVEDLYYYYPMRYGILAQTQLIPDNLPPIEVYVCTRCGFPFKNLNRLHSHIIDCDPAREASSKARILGKSSHTKKKLLPIMDRRLTQEPEPMPSRNRHGKNLKISSNTCDRNKRSVLTLTPSQAAKSMQKISCPPKQANVKNSPTFFSHNSVDAGSKQKSYDLLYNPQNHMRRRELYKVLDQHQCHGCNLKFNSLSMLERHVNKCIGREKLQSQKPLVSQIIPDDAAVRKQHTCRYCSKRFTFIKGVDLHYKRICAVRKVKEEENQLTEEDLAHEEELKRIIEHMKWSKALNKDSSDIIQGHVRVEEDGTLTRVVKEQSCPKGARKKKALNLSKQIQNEEDMSLSSSASSSSQNLSSNNTQIVEDATPSEKPCRRLTRSTSLEKVSPVSTTGKRKLASSTSDMSLKKKTRSNSSRRVRNDNRRKSECNANRSRKQSVTPRSRNASVNKVQNGKLQKTVSESSLSRASVNESVRLPARKRGRPQKFDPSDLESSYKKKKKLEMFQKQTKAEMSKTDCPKPKSNSAIKTKAEMTSNKKTANSEASNRNQRQSSSTPSNKTVLRELTSAESSKMMEKMKQLKEAAKLESDIETKLKRAKQAKKVNAKKCSDQDLMLNSDSQLKKSPGRTQSSELFKQLTKSETKVTLVKPSLPNPSPKMSDKKMLTSNSTNVSTLTYSKRKNSEIPQGASPPKKINTTVHSSSPKKLNSNSPSPSQSASTTGKTGLKSSPAAASEMITLAKTKAPETNPSAVVDKISPKSVPVKISTLPTKLTTSVAGSSVESAAVPTSKAQPVCVRVVTLSPNGMNLLTFDSPADVPTKVVSPCTPVTKSPEVSTILSKKIVKTSSLETLQLVCSASVSQPDTKPLEGNKLLNTTISIPTHNIPSSSVNTCIKIKKPLNQVVVKTAEEISVKNKNTTSDHQLSAANSVSQKGGQSHFVISQMESSPVTTTLYTVAKPQGYSVLKTAPVVHNLSTEGVKTIVTAPGSKLAGNQIVLNNPRQKFVKLTSPVQKVKFLGNSDIKVSDVMKEGQVSKVGDTVRLISSTKLLSPTNVVPSSGSDAKHIVLGSTPTILVSPSPTKSYLSSSTAPGIAIGTKLRTPASRFASPQSNVIHGNVFTPGTRVLKIGSTVTSTALLVPSADIVSAPRIKGTAPTKIISTIPEKHVLTVSVPKTSVSGTQPRLSQAIPSTPKQIIKLNTNYFASRSQPTVIIQSSPSVQSIHRQSQGSSILKTLTPTTVTTVRTPQASIPNPKKVVATGISAPKQPTVISQPSSLLSNQIMISLDDGTTAMLDPDSLAQLLSMSPTLNTQTDLDSEILSTIETDPEHVMVNMAEIQPAHQQQTDDISWPANGCVDLTDFSNSICDL</sequence>
<feature type="compositionally biased region" description="Basic and acidic residues" evidence="10">
    <location>
        <begin position="1551"/>
        <end position="1561"/>
    </location>
</feature>
<feature type="domain" description="C2H2-type" evidence="11">
    <location>
        <begin position="1244"/>
        <end position="1271"/>
    </location>
</feature>
<dbReference type="SMART" id="SM00355">
    <property type="entry name" value="ZnF_C2H2"/>
    <property type="match status" value="10"/>
</dbReference>
<evidence type="ECO:0000256" key="3">
    <source>
        <dbReference type="ARBA" id="ARBA00022737"/>
    </source>
</evidence>
<evidence type="ECO:0000313" key="15">
    <source>
        <dbReference type="RefSeq" id="XP_055863383.1"/>
    </source>
</evidence>
<feature type="compositionally biased region" description="Basic and acidic residues" evidence="10">
    <location>
        <begin position="2566"/>
        <end position="2577"/>
    </location>
</feature>
<protein>
    <submittedName>
        <fullName evidence="14 15">Uncharacterized protein LOC106078712</fullName>
    </submittedName>
</protein>
<feature type="compositionally biased region" description="Basic and acidic residues" evidence="10">
    <location>
        <begin position="2476"/>
        <end position="2485"/>
    </location>
</feature>
<evidence type="ECO:0000256" key="6">
    <source>
        <dbReference type="ARBA" id="ARBA00023015"/>
    </source>
</evidence>
<keyword evidence="3" id="KW-0677">Repeat</keyword>
<feature type="region of interest" description="Disordered" evidence="10">
    <location>
        <begin position="2396"/>
        <end position="2787"/>
    </location>
</feature>
<dbReference type="InterPro" id="IPR013087">
    <property type="entry name" value="Znf_C2H2_type"/>
</dbReference>
<evidence type="ECO:0000256" key="7">
    <source>
        <dbReference type="ARBA" id="ARBA00023163"/>
    </source>
</evidence>
<feature type="compositionally biased region" description="Polar residues" evidence="10">
    <location>
        <begin position="2486"/>
        <end position="2529"/>
    </location>
</feature>
<keyword evidence="2" id="KW-0479">Metal-binding</keyword>
<evidence type="ECO:0000256" key="10">
    <source>
        <dbReference type="SAM" id="MobiDB-lite"/>
    </source>
</evidence>